<protein>
    <recommendedName>
        <fullName evidence="1">TNase-like domain-containing protein</fullName>
    </recommendedName>
</protein>
<evidence type="ECO:0000313" key="3">
    <source>
        <dbReference type="Proteomes" id="UP001143370"/>
    </source>
</evidence>
<dbReference type="SMART" id="SM00318">
    <property type="entry name" value="SNc"/>
    <property type="match status" value="1"/>
</dbReference>
<reference evidence="2" key="2">
    <citation type="submission" date="2023-01" db="EMBL/GenBank/DDBJ databases">
        <authorList>
            <person name="Sun Q."/>
            <person name="Evtushenko L."/>
        </authorList>
    </citation>
    <scope>NUCLEOTIDE SEQUENCE</scope>
    <source>
        <strain evidence="2">VKM B-2484</strain>
    </source>
</reference>
<name>A0A9W6N1B3_9HYPH</name>
<proteinExistence type="predicted"/>
<dbReference type="SUPFAM" id="SSF50199">
    <property type="entry name" value="Staphylococcal nuclease"/>
    <property type="match status" value="1"/>
</dbReference>
<dbReference type="PROSITE" id="PS50830">
    <property type="entry name" value="TNASE_3"/>
    <property type="match status" value="1"/>
</dbReference>
<feature type="domain" description="TNase-like" evidence="1">
    <location>
        <begin position="21"/>
        <end position="121"/>
    </location>
</feature>
<dbReference type="AlphaFoldDB" id="A0A9W6N1B3"/>
<accession>A0A9W6N1B3</accession>
<gene>
    <name evidence="2" type="ORF">GCM10017643_48280</name>
</gene>
<dbReference type="Gene3D" id="2.40.50.90">
    <property type="match status" value="1"/>
</dbReference>
<dbReference type="Pfam" id="PF00565">
    <property type="entry name" value="SNase"/>
    <property type="match status" value="1"/>
</dbReference>
<dbReference type="RefSeq" id="WP_213376034.1">
    <property type="nucleotide sequence ID" value="NZ_BSFJ01000059.1"/>
</dbReference>
<dbReference type="InterPro" id="IPR035437">
    <property type="entry name" value="SNase_OB-fold_sf"/>
</dbReference>
<organism evidence="2 3">
    <name type="scientific">Ancylobacter dichloromethanicus</name>
    <dbReference type="NCBI Taxonomy" id="518825"/>
    <lineage>
        <taxon>Bacteria</taxon>
        <taxon>Pseudomonadati</taxon>
        <taxon>Pseudomonadota</taxon>
        <taxon>Alphaproteobacteria</taxon>
        <taxon>Hyphomicrobiales</taxon>
        <taxon>Xanthobacteraceae</taxon>
        <taxon>Ancylobacter</taxon>
    </lineage>
</organism>
<evidence type="ECO:0000313" key="2">
    <source>
        <dbReference type="EMBL" id="GLK74709.1"/>
    </source>
</evidence>
<dbReference type="InterPro" id="IPR016071">
    <property type="entry name" value="Staphylococal_nuclease_OB-fold"/>
</dbReference>
<sequence length="140" mass="15076">MIRSLLIVLALSLPATAGIYVIDGDTIVVGREHIRIVGIDAPETRQARCDAELRLGLEAKARVLFLLQRACGPLAKADAGRCLTIQRQPAPDRYGRTLARIGVGGRDLGATLVAEGLARPYICPRGRCPARKPWCEVPAP</sequence>
<evidence type="ECO:0000259" key="1">
    <source>
        <dbReference type="PROSITE" id="PS50830"/>
    </source>
</evidence>
<keyword evidence="3" id="KW-1185">Reference proteome</keyword>
<reference evidence="2" key="1">
    <citation type="journal article" date="2014" name="Int. J. Syst. Evol. Microbiol.">
        <title>Complete genome sequence of Corynebacterium casei LMG S-19264T (=DSM 44701T), isolated from a smear-ripened cheese.</title>
        <authorList>
            <consortium name="US DOE Joint Genome Institute (JGI-PGF)"/>
            <person name="Walter F."/>
            <person name="Albersmeier A."/>
            <person name="Kalinowski J."/>
            <person name="Ruckert C."/>
        </authorList>
    </citation>
    <scope>NUCLEOTIDE SEQUENCE</scope>
    <source>
        <strain evidence="2">VKM B-2484</strain>
    </source>
</reference>
<dbReference type="EMBL" id="BSFJ01000059">
    <property type="protein sequence ID" value="GLK74709.1"/>
    <property type="molecule type" value="Genomic_DNA"/>
</dbReference>
<dbReference type="Proteomes" id="UP001143370">
    <property type="component" value="Unassembled WGS sequence"/>
</dbReference>
<comment type="caution">
    <text evidence="2">The sequence shown here is derived from an EMBL/GenBank/DDBJ whole genome shotgun (WGS) entry which is preliminary data.</text>
</comment>